<dbReference type="Pfam" id="PF00044">
    <property type="entry name" value="Gp_dh_N"/>
    <property type="match status" value="1"/>
</dbReference>
<dbReference type="EMBL" id="BJVI01000102">
    <property type="protein sequence ID" value="GEL20871.1"/>
    <property type="molecule type" value="Genomic_DNA"/>
</dbReference>
<comment type="caution">
    <text evidence="2">The sequence shown here is derived from an EMBL/GenBank/DDBJ whole genome shotgun (WGS) entry which is preliminary data.</text>
</comment>
<dbReference type="AlphaFoldDB" id="A0A511D7T9"/>
<feature type="domain" description="Glyceraldehyde 3-phosphate dehydrogenase NAD(P) binding" evidence="1">
    <location>
        <begin position="13"/>
        <end position="67"/>
    </location>
</feature>
<dbReference type="Proteomes" id="UP000321328">
    <property type="component" value="Unassembled WGS sequence"/>
</dbReference>
<dbReference type="InterPro" id="IPR052978">
    <property type="entry name" value="GAP_dehydrogenase"/>
</dbReference>
<name>A0A511D7T9_9PSEU</name>
<proteinExistence type="predicted"/>
<evidence type="ECO:0000313" key="3">
    <source>
        <dbReference type="Proteomes" id="UP000321328"/>
    </source>
</evidence>
<dbReference type="GO" id="GO:0051287">
    <property type="term" value="F:NAD binding"/>
    <property type="evidence" value="ECO:0007669"/>
    <property type="project" value="InterPro"/>
</dbReference>
<accession>A0A511D7T9</accession>
<keyword evidence="3" id="KW-1185">Reference proteome</keyword>
<dbReference type="SMART" id="SM00846">
    <property type="entry name" value="Gp_dh_N"/>
    <property type="match status" value="1"/>
</dbReference>
<dbReference type="InterPro" id="IPR020828">
    <property type="entry name" value="GlycerAld_3-P_DH_NAD(P)-bd"/>
</dbReference>
<gene>
    <name evidence="2" type="ORF">PA7_47080</name>
</gene>
<dbReference type="PANTHER" id="PTHR42955:SF1">
    <property type="entry name" value="GLYCERALDEHYDE-3-PHOSPHATE DEHYDROGENASE"/>
    <property type="match status" value="1"/>
</dbReference>
<protein>
    <recommendedName>
        <fullName evidence="1">Glyceraldehyde 3-phosphate dehydrogenase NAD(P) binding domain-containing protein</fullName>
    </recommendedName>
</protein>
<evidence type="ECO:0000259" key="1">
    <source>
        <dbReference type="SMART" id="SM00846"/>
    </source>
</evidence>
<dbReference type="SUPFAM" id="SSF51735">
    <property type="entry name" value="NAD(P)-binding Rossmann-fold domains"/>
    <property type="match status" value="1"/>
</dbReference>
<dbReference type="InterPro" id="IPR036291">
    <property type="entry name" value="NAD(P)-bd_dom_sf"/>
</dbReference>
<evidence type="ECO:0000313" key="2">
    <source>
        <dbReference type="EMBL" id="GEL20871.1"/>
    </source>
</evidence>
<dbReference type="STRING" id="1123024.GCA_000423625_04954"/>
<organism evidence="2 3">
    <name type="scientific">Pseudonocardia asaccharolytica DSM 44247 = NBRC 16224</name>
    <dbReference type="NCBI Taxonomy" id="1123024"/>
    <lineage>
        <taxon>Bacteria</taxon>
        <taxon>Bacillati</taxon>
        <taxon>Actinomycetota</taxon>
        <taxon>Actinomycetes</taxon>
        <taxon>Pseudonocardiales</taxon>
        <taxon>Pseudonocardiaceae</taxon>
        <taxon>Pseudonocardia</taxon>
    </lineage>
</organism>
<reference evidence="2 3" key="1">
    <citation type="submission" date="2019-07" db="EMBL/GenBank/DDBJ databases">
        <title>Whole genome shotgun sequence of Pseudonocardia asaccharolytica NBRC 16224.</title>
        <authorList>
            <person name="Hosoyama A."/>
            <person name="Uohara A."/>
            <person name="Ohji S."/>
            <person name="Ichikawa N."/>
        </authorList>
    </citation>
    <scope>NUCLEOTIDE SEQUENCE [LARGE SCALE GENOMIC DNA]</scope>
    <source>
        <strain evidence="2 3">NBRC 16224</strain>
    </source>
</reference>
<dbReference type="PANTHER" id="PTHR42955">
    <property type="entry name" value="GLYCERALDEHYDE-3-PHOSPHATE DEHYDROGENASE"/>
    <property type="match status" value="1"/>
</dbReference>
<dbReference type="Gene3D" id="3.40.50.720">
    <property type="entry name" value="NAD(P)-binding Rossmann-like Domain"/>
    <property type="match status" value="1"/>
</dbReference>
<sequence>MGTAEEKTDMSGGRVAISGFGRIGRYLLRAALAREPELDIVVINDLATPATMARLLKYDTVQGRLDK</sequence>